<dbReference type="EMBL" id="SMYO01000008">
    <property type="protein sequence ID" value="TDK59817.1"/>
    <property type="molecule type" value="Genomic_DNA"/>
</dbReference>
<dbReference type="InterPro" id="IPR029063">
    <property type="entry name" value="SAM-dependent_MTases_sf"/>
</dbReference>
<dbReference type="PANTHER" id="PTHR43591">
    <property type="entry name" value="METHYLTRANSFERASE"/>
    <property type="match status" value="1"/>
</dbReference>
<dbReference type="SUPFAM" id="SSF53335">
    <property type="entry name" value="S-adenosyl-L-methionine-dependent methyltransferases"/>
    <property type="match status" value="1"/>
</dbReference>
<evidence type="ECO:0000313" key="2">
    <source>
        <dbReference type="EMBL" id="TDK59817.1"/>
    </source>
</evidence>
<sequence>MRLNETTNRIKRKFDENALNYDHQRRKLIPCFDDFYSIPVSIIQTKTEAPSVLDIGAGTGLFSFFLKEKYPNARMTLIDLSEKMMDVSRERFSCHQDIRYIVADYTNYRFEEKFDVVISSLSIHHLSDEEKQKLYDRIFFLLKEGGIFINADQVLGNTPFIESLYKNDWKNKIEKSGLTKQEIEAAYDRTKLDKMAALGEQIKWLKASGFQDVDCIYKYYNFVVLFGRKL</sequence>
<dbReference type="AlphaFoldDB" id="A0A4R5VNH7"/>
<feature type="domain" description="Methyltransferase" evidence="1">
    <location>
        <begin position="52"/>
        <end position="146"/>
    </location>
</feature>
<dbReference type="GO" id="GO:0032259">
    <property type="term" value="P:methylation"/>
    <property type="evidence" value="ECO:0007669"/>
    <property type="project" value="UniProtKB-KW"/>
</dbReference>
<accession>A0A4R5VNH7</accession>
<dbReference type="Proteomes" id="UP000295132">
    <property type="component" value="Unassembled WGS sequence"/>
</dbReference>
<reference evidence="2 3" key="1">
    <citation type="submission" date="2019-03" db="EMBL/GenBank/DDBJ databases">
        <title>Bacillus niacini sp. nov. a Nicotinate-Metabolizing Mesophile Isolated from Soil.</title>
        <authorList>
            <person name="Zhang G."/>
        </authorList>
    </citation>
    <scope>NUCLEOTIDE SEQUENCE [LARGE SCALE GENOMIC DNA]</scope>
    <source>
        <strain evidence="2 3">WN066</strain>
    </source>
</reference>
<keyword evidence="2" id="KW-0808">Transferase</keyword>
<comment type="caution">
    <text evidence="2">The sequence shown here is derived from an EMBL/GenBank/DDBJ whole genome shotgun (WGS) entry which is preliminary data.</text>
</comment>
<dbReference type="InterPro" id="IPR041698">
    <property type="entry name" value="Methyltransf_25"/>
</dbReference>
<evidence type="ECO:0000259" key="1">
    <source>
        <dbReference type="Pfam" id="PF13649"/>
    </source>
</evidence>
<protein>
    <submittedName>
        <fullName evidence="2">Class I SAM-dependent methyltransferase</fullName>
    </submittedName>
</protein>
<dbReference type="Pfam" id="PF13649">
    <property type="entry name" value="Methyltransf_25"/>
    <property type="match status" value="1"/>
</dbReference>
<evidence type="ECO:0000313" key="3">
    <source>
        <dbReference type="Proteomes" id="UP000295132"/>
    </source>
</evidence>
<keyword evidence="2" id="KW-0489">Methyltransferase</keyword>
<dbReference type="Gene3D" id="6.10.140.280">
    <property type="match status" value="1"/>
</dbReference>
<gene>
    <name evidence="2" type="ORF">E2K98_18000</name>
</gene>
<dbReference type="Gene3D" id="3.40.50.150">
    <property type="entry name" value="Vaccinia Virus protein VP39"/>
    <property type="match status" value="1"/>
</dbReference>
<dbReference type="GO" id="GO:0008168">
    <property type="term" value="F:methyltransferase activity"/>
    <property type="evidence" value="ECO:0007669"/>
    <property type="project" value="UniProtKB-KW"/>
</dbReference>
<dbReference type="CDD" id="cd02440">
    <property type="entry name" value="AdoMet_MTases"/>
    <property type="match status" value="1"/>
</dbReference>
<organism evidence="2 3">
    <name type="scientific">Bacillus salipaludis</name>
    <dbReference type="NCBI Taxonomy" id="2547811"/>
    <lineage>
        <taxon>Bacteria</taxon>
        <taxon>Bacillati</taxon>
        <taxon>Bacillota</taxon>
        <taxon>Bacilli</taxon>
        <taxon>Bacillales</taxon>
        <taxon>Bacillaceae</taxon>
        <taxon>Bacillus</taxon>
    </lineage>
</organism>
<proteinExistence type="predicted"/>
<name>A0A4R5VNH7_9BACI</name>